<dbReference type="EMBL" id="KV878902">
    <property type="protein sequence ID" value="OJJ82311.1"/>
    <property type="molecule type" value="Genomic_DNA"/>
</dbReference>
<sequence length="147" mass="16827">MRIGSWILGYFRATHSITCSHLDFTCRKATRLALPTEFRTWRKSDDSPALLLYLFLPLCCCRCCAGPWGVRRNFQVLRTLRGGCPDGVMLDEHDLQLVMFFVQRYSVLLYSALYRITGLLVGAIQADKVASLIRPSWEQQTTFNKGD</sequence>
<dbReference type="Proteomes" id="UP000184300">
    <property type="component" value="Unassembled WGS sequence"/>
</dbReference>
<reference evidence="2" key="1">
    <citation type="journal article" date="2017" name="Genome Biol.">
        <title>Comparative genomics reveals high biological diversity and specific adaptations in the industrially and medically important fungal genus Aspergillus.</title>
        <authorList>
            <person name="de Vries R.P."/>
            <person name="Riley R."/>
            <person name="Wiebenga A."/>
            <person name="Aguilar-Osorio G."/>
            <person name="Amillis S."/>
            <person name="Uchima C.A."/>
            <person name="Anderluh G."/>
            <person name="Asadollahi M."/>
            <person name="Askin M."/>
            <person name="Barry K."/>
            <person name="Battaglia E."/>
            <person name="Bayram O."/>
            <person name="Benocci T."/>
            <person name="Braus-Stromeyer S.A."/>
            <person name="Caldana C."/>
            <person name="Canovas D."/>
            <person name="Cerqueira G.C."/>
            <person name="Chen F."/>
            <person name="Chen W."/>
            <person name="Choi C."/>
            <person name="Clum A."/>
            <person name="Dos Santos R.A."/>
            <person name="Damasio A.R."/>
            <person name="Diallinas G."/>
            <person name="Emri T."/>
            <person name="Fekete E."/>
            <person name="Flipphi M."/>
            <person name="Freyberg S."/>
            <person name="Gallo A."/>
            <person name="Gournas C."/>
            <person name="Habgood R."/>
            <person name="Hainaut M."/>
            <person name="Harispe M.L."/>
            <person name="Henrissat B."/>
            <person name="Hilden K.S."/>
            <person name="Hope R."/>
            <person name="Hossain A."/>
            <person name="Karabika E."/>
            <person name="Karaffa L."/>
            <person name="Karanyi Z."/>
            <person name="Krasevec N."/>
            <person name="Kuo A."/>
            <person name="Kusch H."/>
            <person name="LaButti K."/>
            <person name="Lagendijk E.L."/>
            <person name="Lapidus A."/>
            <person name="Levasseur A."/>
            <person name="Lindquist E."/>
            <person name="Lipzen A."/>
            <person name="Logrieco A.F."/>
            <person name="MacCabe A."/>
            <person name="Maekelae M.R."/>
            <person name="Malavazi I."/>
            <person name="Melin P."/>
            <person name="Meyer V."/>
            <person name="Mielnichuk N."/>
            <person name="Miskei M."/>
            <person name="Molnar A.P."/>
            <person name="Mule G."/>
            <person name="Ngan C.Y."/>
            <person name="Orejas M."/>
            <person name="Orosz E."/>
            <person name="Ouedraogo J.P."/>
            <person name="Overkamp K.M."/>
            <person name="Park H.-S."/>
            <person name="Perrone G."/>
            <person name="Piumi F."/>
            <person name="Punt P.J."/>
            <person name="Ram A.F."/>
            <person name="Ramon A."/>
            <person name="Rauscher S."/>
            <person name="Record E."/>
            <person name="Riano-Pachon D.M."/>
            <person name="Robert V."/>
            <person name="Roehrig J."/>
            <person name="Ruller R."/>
            <person name="Salamov A."/>
            <person name="Salih N.S."/>
            <person name="Samson R.A."/>
            <person name="Sandor E."/>
            <person name="Sanguinetti M."/>
            <person name="Schuetze T."/>
            <person name="Sepcic K."/>
            <person name="Shelest E."/>
            <person name="Sherlock G."/>
            <person name="Sophianopoulou V."/>
            <person name="Squina F.M."/>
            <person name="Sun H."/>
            <person name="Susca A."/>
            <person name="Todd R.B."/>
            <person name="Tsang A."/>
            <person name="Unkles S.E."/>
            <person name="van de Wiele N."/>
            <person name="van Rossen-Uffink D."/>
            <person name="Oliveira J.V."/>
            <person name="Vesth T.C."/>
            <person name="Visser J."/>
            <person name="Yu J.-H."/>
            <person name="Zhou M."/>
            <person name="Andersen M.R."/>
            <person name="Archer D.B."/>
            <person name="Baker S.E."/>
            <person name="Benoit I."/>
            <person name="Brakhage A.A."/>
            <person name="Braus G.H."/>
            <person name="Fischer R."/>
            <person name="Frisvad J.C."/>
            <person name="Goldman G.H."/>
            <person name="Houbraken J."/>
            <person name="Oakley B."/>
            <person name="Pocsi I."/>
            <person name="Scazzocchio C."/>
            <person name="Seiboth B."/>
            <person name="vanKuyk P.A."/>
            <person name="Wortman J."/>
            <person name="Dyer P.S."/>
            <person name="Grigoriev I.V."/>
        </authorList>
    </citation>
    <scope>NUCLEOTIDE SEQUENCE [LARGE SCALE GENOMIC DNA]</scope>
    <source>
        <strain evidence="2">CBS 516.65</strain>
    </source>
</reference>
<proteinExistence type="predicted"/>
<dbReference type="AlphaFoldDB" id="A0A1L9VED5"/>
<dbReference type="GeneID" id="34464006"/>
<gene>
    <name evidence="1" type="ORF">ASPGLDRAFT_523784</name>
</gene>
<name>A0A1L9VED5_ASPGL</name>
<keyword evidence="2" id="KW-1185">Reference proteome</keyword>
<accession>A0A1L9VED5</accession>
<organism evidence="1 2">
    <name type="scientific">Aspergillus glaucus CBS 516.65</name>
    <dbReference type="NCBI Taxonomy" id="1160497"/>
    <lineage>
        <taxon>Eukaryota</taxon>
        <taxon>Fungi</taxon>
        <taxon>Dikarya</taxon>
        <taxon>Ascomycota</taxon>
        <taxon>Pezizomycotina</taxon>
        <taxon>Eurotiomycetes</taxon>
        <taxon>Eurotiomycetidae</taxon>
        <taxon>Eurotiales</taxon>
        <taxon>Aspergillaceae</taxon>
        <taxon>Aspergillus</taxon>
        <taxon>Aspergillus subgen. Aspergillus</taxon>
    </lineage>
</organism>
<dbReference type="VEuPathDB" id="FungiDB:ASPGLDRAFT_523784"/>
<protein>
    <submittedName>
        <fullName evidence="1">Uncharacterized protein</fullName>
    </submittedName>
</protein>
<dbReference type="RefSeq" id="XP_022399009.1">
    <property type="nucleotide sequence ID" value="XM_022547745.1"/>
</dbReference>
<evidence type="ECO:0000313" key="2">
    <source>
        <dbReference type="Proteomes" id="UP000184300"/>
    </source>
</evidence>
<evidence type="ECO:0000313" key="1">
    <source>
        <dbReference type="EMBL" id="OJJ82311.1"/>
    </source>
</evidence>